<sequence>MSRRQGGTTTSPLGEVWLHQQLIQTSRWSKPSKQESRDIRQQFSGSPDDLYVLVGCAILFSGLIKSPTPGLDQEIFSSVLRTTPSSIRMLTQALTDAGT</sequence>
<name>A0AAN6U541_9PEZI</name>
<dbReference type="EMBL" id="MU853225">
    <property type="protein sequence ID" value="KAK4126314.1"/>
    <property type="molecule type" value="Genomic_DNA"/>
</dbReference>
<evidence type="ECO:0000313" key="2">
    <source>
        <dbReference type="Proteomes" id="UP001302602"/>
    </source>
</evidence>
<accession>A0AAN6U541</accession>
<proteinExistence type="predicted"/>
<dbReference type="AlphaFoldDB" id="A0AAN6U541"/>
<protein>
    <submittedName>
        <fullName evidence="1">Uncharacterized protein</fullName>
    </submittedName>
</protein>
<dbReference type="Proteomes" id="UP001302602">
    <property type="component" value="Unassembled WGS sequence"/>
</dbReference>
<evidence type="ECO:0000313" key="1">
    <source>
        <dbReference type="EMBL" id="KAK4126314.1"/>
    </source>
</evidence>
<keyword evidence="2" id="KW-1185">Reference proteome</keyword>
<reference evidence="1" key="1">
    <citation type="journal article" date="2023" name="Mol. Phylogenet. Evol.">
        <title>Genome-scale phylogeny and comparative genomics of the fungal order Sordariales.</title>
        <authorList>
            <person name="Hensen N."/>
            <person name="Bonometti L."/>
            <person name="Westerberg I."/>
            <person name="Brannstrom I.O."/>
            <person name="Guillou S."/>
            <person name="Cros-Aarteil S."/>
            <person name="Calhoun S."/>
            <person name="Haridas S."/>
            <person name="Kuo A."/>
            <person name="Mondo S."/>
            <person name="Pangilinan J."/>
            <person name="Riley R."/>
            <person name="LaButti K."/>
            <person name="Andreopoulos B."/>
            <person name="Lipzen A."/>
            <person name="Chen C."/>
            <person name="Yan M."/>
            <person name="Daum C."/>
            <person name="Ng V."/>
            <person name="Clum A."/>
            <person name="Steindorff A."/>
            <person name="Ohm R.A."/>
            <person name="Martin F."/>
            <person name="Silar P."/>
            <person name="Natvig D.O."/>
            <person name="Lalanne C."/>
            <person name="Gautier V."/>
            <person name="Ament-Velasquez S.L."/>
            <person name="Kruys A."/>
            <person name="Hutchinson M.I."/>
            <person name="Powell A.J."/>
            <person name="Barry K."/>
            <person name="Miller A.N."/>
            <person name="Grigoriev I.V."/>
            <person name="Debuchy R."/>
            <person name="Gladieux P."/>
            <person name="Hiltunen Thoren M."/>
            <person name="Johannesson H."/>
        </authorList>
    </citation>
    <scope>NUCLEOTIDE SEQUENCE</scope>
    <source>
        <strain evidence="1">CBS 731.68</strain>
    </source>
</reference>
<dbReference type="RefSeq" id="XP_062650085.1">
    <property type="nucleotide sequence ID" value="XM_062792477.1"/>
</dbReference>
<gene>
    <name evidence="1" type="ORF">N657DRAFT_643106</name>
</gene>
<organism evidence="1 2">
    <name type="scientific">Parathielavia appendiculata</name>
    <dbReference type="NCBI Taxonomy" id="2587402"/>
    <lineage>
        <taxon>Eukaryota</taxon>
        <taxon>Fungi</taxon>
        <taxon>Dikarya</taxon>
        <taxon>Ascomycota</taxon>
        <taxon>Pezizomycotina</taxon>
        <taxon>Sordariomycetes</taxon>
        <taxon>Sordariomycetidae</taxon>
        <taxon>Sordariales</taxon>
        <taxon>Chaetomiaceae</taxon>
        <taxon>Parathielavia</taxon>
    </lineage>
</organism>
<comment type="caution">
    <text evidence="1">The sequence shown here is derived from an EMBL/GenBank/DDBJ whole genome shotgun (WGS) entry which is preliminary data.</text>
</comment>
<reference evidence="1" key="2">
    <citation type="submission" date="2023-05" db="EMBL/GenBank/DDBJ databases">
        <authorList>
            <consortium name="Lawrence Berkeley National Laboratory"/>
            <person name="Steindorff A."/>
            <person name="Hensen N."/>
            <person name="Bonometti L."/>
            <person name="Westerberg I."/>
            <person name="Brannstrom I.O."/>
            <person name="Guillou S."/>
            <person name="Cros-Aarteil S."/>
            <person name="Calhoun S."/>
            <person name="Haridas S."/>
            <person name="Kuo A."/>
            <person name="Mondo S."/>
            <person name="Pangilinan J."/>
            <person name="Riley R."/>
            <person name="Labutti K."/>
            <person name="Andreopoulos B."/>
            <person name="Lipzen A."/>
            <person name="Chen C."/>
            <person name="Yanf M."/>
            <person name="Daum C."/>
            <person name="Ng V."/>
            <person name="Clum A."/>
            <person name="Ohm R."/>
            <person name="Martin F."/>
            <person name="Silar P."/>
            <person name="Natvig D."/>
            <person name="Lalanne C."/>
            <person name="Gautier V."/>
            <person name="Ament-Velasquez S.L."/>
            <person name="Kruys A."/>
            <person name="Hutchinson M.I."/>
            <person name="Powell A.J."/>
            <person name="Barry K."/>
            <person name="Miller A.N."/>
            <person name="Grigoriev I.V."/>
            <person name="Debuchy R."/>
            <person name="Gladieux P."/>
            <person name="Thoren M.H."/>
            <person name="Johannesson H."/>
        </authorList>
    </citation>
    <scope>NUCLEOTIDE SEQUENCE</scope>
    <source>
        <strain evidence="1">CBS 731.68</strain>
    </source>
</reference>
<dbReference type="GeneID" id="87829246"/>